<feature type="region of interest" description="Disordered" evidence="4">
    <location>
        <begin position="23"/>
        <end position="58"/>
    </location>
</feature>
<sequence length="172" mass="18958">MPMPSSSSLLSAIRRLLTSLARSPPPAAAAAMPPSSPEPEEEGMGRSDAGVGGGEGGEGEAEYWDARYVEEGGAPYDWYQRYAALRPFVRRFAPPESRVLMIGCGSALMSEDMVDDGYTEIMNIDISSVVIEIMRKKHFNIPQLQCILNRFSVLFLSPPPLKFTIHWSPYDT</sequence>
<comment type="similarity">
    <text evidence="1">Belongs to the methyltransferase superfamily.</text>
</comment>
<keyword evidence="6" id="KW-1185">Reference proteome</keyword>
<dbReference type="Gene3D" id="3.40.50.150">
    <property type="entry name" value="Vaccinia Virus protein VP39"/>
    <property type="match status" value="1"/>
</dbReference>
<dbReference type="Gramene" id="OBART07G24970.6">
    <property type="protein sequence ID" value="OBART07G24970.6"/>
    <property type="gene ID" value="OBART07G24970"/>
</dbReference>
<dbReference type="SUPFAM" id="SSF53335">
    <property type="entry name" value="S-adenosyl-L-methionine-dependent methyltransferases"/>
    <property type="match status" value="1"/>
</dbReference>
<keyword evidence="2" id="KW-0489">Methyltransferase</keyword>
<dbReference type="EnsemblPlants" id="OBART07G24970.6">
    <property type="protein sequence ID" value="OBART07G24970.6"/>
    <property type="gene ID" value="OBART07G24970"/>
</dbReference>
<organism evidence="5">
    <name type="scientific">Oryza barthii</name>
    <dbReference type="NCBI Taxonomy" id="65489"/>
    <lineage>
        <taxon>Eukaryota</taxon>
        <taxon>Viridiplantae</taxon>
        <taxon>Streptophyta</taxon>
        <taxon>Embryophyta</taxon>
        <taxon>Tracheophyta</taxon>
        <taxon>Spermatophyta</taxon>
        <taxon>Magnoliopsida</taxon>
        <taxon>Liliopsida</taxon>
        <taxon>Poales</taxon>
        <taxon>Poaceae</taxon>
        <taxon>BOP clade</taxon>
        <taxon>Oryzoideae</taxon>
        <taxon>Oryzeae</taxon>
        <taxon>Oryzinae</taxon>
        <taxon>Oryza</taxon>
    </lineage>
</organism>
<proteinExistence type="inferred from homology"/>
<name>A0A0D3GUH3_9ORYZ</name>
<dbReference type="InterPro" id="IPR051419">
    <property type="entry name" value="Lys/N-term_MeTrsfase_sf"/>
</dbReference>
<evidence type="ECO:0000256" key="3">
    <source>
        <dbReference type="ARBA" id="ARBA00022679"/>
    </source>
</evidence>
<dbReference type="Gramene" id="OBART07G24970.4">
    <property type="protein sequence ID" value="OBART07G24970.4"/>
    <property type="gene ID" value="OBART07G24970"/>
</dbReference>
<feature type="compositionally biased region" description="Low complexity" evidence="4">
    <location>
        <begin position="23"/>
        <end position="33"/>
    </location>
</feature>
<dbReference type="PANTHER" id="PTHR12176">
    <property type="entry name" value="SAM-DEPENDENT METHYLTRANSFERASE SUPERFAMILY PROTEIN"/>
    <property type="match status" value="1"/>
</dbReference>
<dbReference type="GO" id="GO:0032259">
    <property type="term" value="P:methylation"/>
    <property type="evidence" value="ECO:0007669"/>
    <property type="project" value="UniProtKB-KW"/>
</dbReference>
<evidence type="ECO:0000313" key="5">
    <source>
        <dbReference type="EnsemblPlants" id="OBART07G24970.6"/>
    </source>
</evidence>
<dbReference type="FunFam" id="3.40.50.150:FF:000617">
    <property type="entry name" value="Endothelin-converting enzyme 2"/>
    <property type="match status" value="1"/>
</dbReference>
<evidence type="ECO:0008006" key="7">
    <source>
        <dbReference type="Google" id="ProtNLM"/>
    </source>
</evidence>
<dbReference type="HOGENOM" id="CLU_1463588_0_0_1"/>
<reference evidence="5" key="1">
    <citation type="journal article" date="2009" name="Rice">
        <title>De Novo Next Generation Sequencing of Plant Genomes.</title>
        <authorList>
            <person name="Rounsley S."/>
            <person name="Marri P.R."/>
            <person name="Yu Y."/>
            <person name="He R."/>
            <person name="Sisneros N."/>
            <person name="Goicoechea J.L."/>
            <person name="Lee S.J."/>
            <person name="Angelova A."/>
            <person name="Kudrna D."/>
            <person name="Luo M."/>
            <person name="Affourtit J."/>
            <person name="Desany B."/>
            <person name="Knight J."/>
            <person name="Niazi F."/>
            <person name="Egholm M."/>
            <person name="Wing R.A."/>
        </authorList>
    </citation>
    <scope>NUCLEOTIDE SEQUENCE [LARGE SCALE GENOMIC DNA]</scope>
    <source>
        <strain evidence="5">IRGC 105608</strain>
    </source>
</reference>
<dbReference type="PANTHER" id="PTHR12176:SF66">
    <property type="entry name" value="S-ADENOSYL-L-METHIONINE-DEPENDENT METHYLTRANSFERASES SUPERFAMILY PROTEIN"/>
    <property type="match status" value="1"/>
</dbReference>
<dbReference type="AlphaFoldDB" id="A0A0D3GUH3"/>
<dbReference type="GO" id="GO:0008168">
    <property type="term" value="F:methyltransferase activity"/>
    <property type="evidence" value="ECO:0007669"/>
    <property type="project" value="UniProtKB-KW"/>
</dbReference>
<protein>
    <recommendedName>
        <fullName evidence="7">Methyltransferase type 11 domain-containing protein</fullName>
    </recommendedName>
</protein>
<keyword evidence="3" id="KW-0808">Transferase</keyword>
<dbReference type="InterPro" id="IPR029063">
    <property type="entry name" value="SAM-dependent_MTases_sf"/>
</dbReference>
<evidence type="ECO:0000313" key="6">
    <source>
        <dbReference type="Proteomes" id="UP000026960"/>
    </source>
</evidence>
<evidence type="ECO:0000256" key="2">
    <source>
        <dbReference type="ARBA" id="ARBA00022603"/>
    </source>
</evidence>
<dbReference type="EnsemblPlants" id="OBART07G24970.7">
    <property type="protein sequence ID" value="OBART07G24970.7"/>
    <property type="gene ID" value="OBART07G24970"/>
</dbReference>
<reference evidence="5" key="2">
    <citation type="submission" date="2015-03" db="UniProtKB">
        <authorList>
            <consortium name="EnsemblPlants"/>
        </authorList>
    </citation>
    <scope>IDENTIFICATION</scope>
</reference>
<dbReference type="Gramene" id="OBART07G24970.7">
    <property type="protein sequence ID" value="OBART07G24970.7"/>
    <property type="gene ID" value="OBART07G24970"/>
</dbReference>
<accession>A0A0D3GUH3</accession>
<dbReference type="EnsemblPlants" id="OBART07G24970.4">
    <property type="protein sequence ID" value="OBART07G24970.4"/>
    <property type="gene ID" value="OBART07G24970"/>
</dbReference>
<dbReference type="Proteomes" id="UP000026960">
    <property type="component" value="Chromosome 7"/>
</dbReference>
<evidence type="ECO:0000256" key="4">
    <source>
        <dbReference type="SAM" id="MobiDB-lite"/>
    </source>
</evidence>
<evidence type="ECO:0000256" key="1">
    <source>
        <dbReference type="ARBA" id="ARBA00008361"/>
    </source>
</evidence>